<reference evidence="2" key="1">
    <citation type="submission" date="2016-06" db="EMBL/GenBank/DDBJ databases">
        <title>Parallel loss of symbiosis genes in relatives of nitrogen-fixing non-legume Parasponia.</title>
        <authorList>
            <person name="Van Velzen R."/>
            <person name="Holmer R."/>
            <person name="Bu F."/>
            <person name="Rutten L."/>
            <person name="Van Zeijl A."/>
            <person name="Liu W."/>
            <person name="Santuari L."/>
            <person name="Cao Q."/>
            <person name="Sharma T."/>
            <person name="Shen D."/>
            <person name="Roswanjaya Y."/>
            <person name="Wardhani T."/>
            <person name="Kalhor M.S."/>
            <person name="Jansen J."/>
            <person name="Van den Hoogen J."/>
            <person name="Gungor B."/>
            <person name="Hartog M."/>
            <person name="Hontelez J."/>
            <person name="Verver J."/>
            <person name="Yang W.-C."/>
            <person name="Schijlen E."/>
            <person name="Repin R."/>
            <person name="Schilthuizen M."/>
            <person name="Schranz E."/>
            <person name="Heidstra R."/>
            <person name="Miyata K."/>
            <person name="Fedorova E."/>
            <person name="Kohlen W."/>
            <person name="Bisseling T."/>
            <person name="Smit S."/>
            <person name="Geurts R."/>
        </authorList>
    </citation>
    <scope>NUCLEOTIDE SEQUENCE [LARGE SCALE GENOMIC DNA]</scope>
    <source>
        <strain evidence="2">cv. RG33-2</strain>
    </source>
</reference>
<protein>
    <submittedName>
        <fullName evidence="1">Uncharacterized protein</fullName>
    </submittedName>
</protein>
<name>A0A2P5BZR5_TREOI</name>
<organism evidence="1 2">
    <name type="scientific">Trema orientale</name>
    <name type="common">Charcoal tree</name>
    <name type="synonym">Celtis orientalis</name>
    <dbReference type="NCBI Taxonomy" id="63057"/>
    <lineage>
        <taxon>Eukaryota</taxon>
        <taxon>Viridiplantae</taxon>
        <taxon>Streptophyta</taxon>
        <taxon>Embryophyta</taxon>
        <taxon>Tracheophyta</taxon>
        <taxon>Spermatophyta</taxon>
        <taxon>Magnoliopsida</taxon>
        <taxon>eudicotyledons</taxon>
        <taxon>Gunneridae</taxon>
        <taxon>Pentapetalae</taxon>
        <taxon>rosids</taxon>
        <taxon>fabids</taxon>
        <taxon>Rosales</taxon>
        <taxon>Cannabaceae</taxon>
        <taxon>Trema</taxon>
    </lineage>
</organism>
<evidence type="ECO:0000313" key="2">
    <source>
        <dbReference type="Proteomes" id="UP000237000"/>
    </source>
</evidence>
<accession>A0A2P5BZR5</accession>
<proteinExistence type="predicted"/>
<comment type="caution">
    <text evidence="1">The sequence shown here is derived from an EMBL/GenBank/DDBJ whole genome shotgun (WGS) entry which is preliminary data.</text>
</comment>
<feature type="non-terminal residue" evidence="1">
    <location>
        <position position="1"/>
    </location>
</feature>
<dbReference type="AlphaFoldDB" id="A0A2P5BZR5"/>
<evidence type="ECO:0000313" key="1">
    <source>
        <dbReference type="EMBL" id="PON54313.1"/>
    </source>
</evidence>
<keyword evidence="2" id="KW-1185">Reference proteome</keyword>
<gene>
    <name evidence="1" type="ORF">TorRG33x02_303100</name>
</gene>
<dbReference type="InParanoid" id="A0A2P5BZR5"/>
<sequence length="67" mass="6947">EGKHGAGGNRLGGLLDFDEAHPAIIGNGQVCRVVAIDEDLNTVLWIGKMDPTLPNGIHGRGSGVRSS</sequence>
<dbReference type="EMBL" id="JXTC01000434">
    <property type="protein sequence ID" value="PON54313.1"/>
    <property type="molecule type" value="Genomic_DNA"/>
</dbReference>
<dbReference type="Proteomes" id="UP000237000">
    <property type="component" value="Unassembled WGS sequence"/>
</dbReference>